<evidence type="ECO:0008006" key="4">
    <source>
        <dbReference type="Google" id="ProtNLM"/>
    </source>
</evidence>
<organism evidence="2 3">
    <name type="scientific">Acetobacter indonesiensis</name>
    <dbReference type="NCBI Taxonomy" id="104101"/>
    <lineage>
        <taxon>Bacteria</taxon>
        <taxon>Pseudomonadati</taxon>
        <taxon>Pseudomonadota</taxon>
        <taxon>Alphaproteobacteria</taxon>
        <taxon>Acetobacterales</taxon>
        <taxon>Acetobacteraceae</taxon>
        <taxon>Acetobacter</taxon>
    </lineage>
</organism>
<dbReference type="InterPro" id="IPR010699">
    <property type="entry name" value="DUF1275"/>
</dbReference>
<feature type="transmembrane region" description="Helical" evidence="1">
    <location>
        <begin position="215"/>
        <end position="237"/>
    </location>
</feature>
<dbReference type="RefSeq" id="WP_086660042.1">
    <property type="nucleotide sequence ID" value="NZ_JBJJWX010000013.1"/>
</dbReference>
<feature type="transmembrane region" description="Helical" evidence="1">
    <location>
        <begin position="94"/>
        <end position="118"/>
    </location>
</feature>
<protein>
    <recommendedName>
        <fullName evidence="4">DUF1275 family protein</fullName>
    </recommendedName>
</protein>
<evidence type="ECO:0000313" key="3">
    <source>
        <dbReference type="Proteomes" id="UP000194641"/>
    </source>
</evidence>
<feature type="transmembrane region" description="Helical" evidence="1">
    <location>
        <begin position="188"/>
        <end position="209"/>
    </location>
</feature>
<accession>A0A252ALI6</accession>
<dbReference type="Pfam" id="PF06912">
    <property type="entry name" value="DUF1275"/>
    <property type="match status" value="1"/>
</dbReference>
<evidence type="ECO:0000313" key="2">
    <source>
        <dbReference type="EMBL" id="OUI90514.1"/>
    </source>
</evidence>
<keyword evidence="1" id="KW-0812">Transmembrane</keyword>
<dbReference type="PANTHER" id="PTHR37314:SF4">
    <property type="entry name" value="UPF0700 TRANSMEMBRANE PROTEIN YOAK"/>
    <property type="match status" value="1"/>
</dbReference>
<dbReference type="AlphaFoldDB" id="A0A252ALI6"/>
<comment type="caution">
    <text evidence="2">The sequence shown here is derived from an EMBL/GenBank/DDBJ whole genome shotgun (WGS) entry which is preliminary data.</text>
</comment>
<proteinExistence type="predicted"/>
<reference evidence="3" key="1">
    <citation type="submission" date="2014-06" db="EMBL/GenBank/DDBJ databases">
        <authorList>
            <person name="Winans N.J."/>
            <person name="Newell P.D."/>
            <person name="Douglas A.E."/>
        </authorList>
    </citation>
    <scope>NUCLEOTIDE SEQUENCE [LARGE SCALE GENOMIC DNA]</scope>
</reference>
<dbReference type="EMBL" id="JOPA01000050">
    <property type="protein sequence ID" value="OUI90514.1"/>
    <property type="molecule type" value="Genomic_DNA"/>
</dbReference>
<evidence type="ECO:0000256" key="1">
    <source>
        <dbReference type="SAM" id="Phobius"/>
    </source>
</evidence>
<dbReference type="Proteomes" id="UP000194641">
    <property type="component" value="Unassembled WGS sequence"/>
</dbReference>
<sequence>MLLLEKGARTFLADRQLGSSLAVVAGAVNAAAFLSVGYYCANMTGNVSAFATNFVNGKGKAALIAGGLALSFLSGAMLCTVMMNAGRRRGENAIYAYSVLLEAVLLAGLSIVQIVWLHPSEQSIIAPAVLSFLMGMQNATVTRISGAVVRTTHVTGMITDLGIELADWLGTFRNKMEAEKHTKMRQRLWLHSQIIGCFVLGSAIGAYGYNRWPASFLLIIALFLGALAVQAIIANALGAAGTAAPQSSD</sequence>
<keyword evidence="1" id="KW-0472">Membrane</keyword>
<name>A0A252ALI6_9PROT</name>
<keyword evidence="1" id="KW-1133">Transmembrane helix</keyword>
<feature type="transmembrane region" description="Helical" evidence="1">
    <location>
        <begin position="21"/>
        <end position="41"/>
    </location>
</feature>
<feature type="transmembrane region" description="Helical" evidence="1">
    <location>
        <begin position="61"/>
        <end position="82"/>
    </location>
</feature>
<gene>
    <name evidence="2" type="ORF">HK17_13580</name>
</gene>
<feature type="transmembrane region" description="Helical" evidence="1">
    <location>
        <begin position="124"/>
        <end position="141"/>
    </location>
</feature>
<dbReference type="PANTHER" id="PTHR37314">
    <property type="entry name" value="SLR0142 PROTEIN"/>
    <property type="match status" value="1"/>
</dbReference>